<dbReference type="GO" id="GO:0016616">
    <property type="term" value="F:oxidoreductase activity, acting on the CH-OH group of donors, NAD or NADP as acceptor"/>
    <property type="evidence" value="ECO:0007669"/>
    <property type="project" value="TreeGrafter"/>
</dbReference>
<dbReference type="InterPro" id="IPR057326">
    <property type="entry name" value="KR_dom"/>
</dbReference>
<dbReference type="AlphaFoldDB" id="A0A853MAQ9"/>
<dbReference type="PROSITE" id="PS00061">
    <property type="entry name" value="ADH_SHORT"/>
    <property type="match status" value="1"/>
</dbReference>
<accession>A0A853MAQ9</accession>
<gene>
    <name evidence="5" type="ORF">A5628_20365</name>
</gene>
<evidence type="ECO:0000256" key="2">
    <source>
        <dbReference type="ARBA" id="ARBA00023002"/>
    </source>
</evidence>
<organism evidence="5 6">
    <name type="scientific">Mycobacterium colombiense</name>
    <dbReference type="NCBI Taxonomy" id="339268"/>
    <lineage>
        <taxon>Bacteria</taxon>
        <taxon>Bacillati</taxon>
        <taxon>Actinomycetota</taxon>
        <taxon>Actinomycetes</taxon>
        <taxon>Mycobacteriales</taxon>
        <taxon>Mycobacteriaceae</taxon>
        <taxon>Mycobacterium</taxon>
        <taxon>Mycobacterium avium complex (MAC)</taxon>
    </lineage>
</organism>
<proteinExistence type="inferred from homology"/>
<protein>
    <submittedName>
        <fullName evidence="5">Oxidoreductase</fullName>
    </submittedName>
</protein>
<dbReference type="SUPFAM" id="SSF51735">
    <property type="entry name" value="NAD(P)-binding Rossmann-fold domains"/>
    <property type="match status" value="1"/>
</dbReference>
<dbReference type="Proteomes" id="UP000093894">
    <property type="component" value="Unassembled WGS sequence"/>
</dbReference>
<keyword evidence="2" id="KW-0560">Oxidoreductase</keyword>
<evidence type="ECO:0000313" key="5">
    <source>
        <dbReference type="EMBL" id="OBJ64704.1"/>
    </source>
</evidence>
<comment type="caution">
    <text evidence="5">The sequence shown here is derived from an EMBL/GenBank/DDBJ whole genome shotgun (WGS) entry which is preliminary data.</text>
</comment>
<dbReference type="PRINTS" id="PR00080">
    <property type="entry name" value="SDRFAMILY"/>
</dbReference>
<evidence type="ECO:0000313" key="6">
    <source>
        <dbReference type="Proteomes" id="UP000093894"/>
    </source>
</evidence>
<dbReference type="SMART" id="SM00822">
    <property type="entry name" value="PKS_KR"/>
    <property type="match status" value="1"/>
</dbReference>
<sequence>MSSRFSLDGRVAVITGGGTGIGRGAALVLAEHGADVVLAGRRPDPLESAAKEVMALGRRAVAVSTDVTTAEACRKLVDTTMAEFGRLDVLVNCAGGAETKSILKWPDDDFENVLALNFEAVWHLSKAAAKPMMNQGKGAIVNISSGASLLAMPQAAPYGAAKAAVNNLTGSMAAAWAKKGIRVNAIAVGAVRAATLTDDAARYGLDPEAIALSNGLGRLGEPDEIGYGILFFASDASSFCSGQTLYMHGAPGPAGV</sequence>
<dbReference type="CDD" id="cd05233">
    <property type="entry name" value="SDR_c"/>
    <property type="match status" value="1"/>
</dbReference>
<dbReference type="InterPro" id="IPR002347">
    <property type="entry name" value="SDR_fam"/>
</dbReference>
<feature type="domain" description="Ketoreductase" evidence="4">
    <location>
        <begin position="10"/>
        <end position="189"/>
    </location>
</feature>
<dbReference type="EMBL" id="LZLG01000011">
    <property type="protein sequence ID" value="OBJ64704.1"/>
    <property type="molecule type" value="Genomic_DNA"/>
</dbReference>
<dbReference type="Gene3D" id="3.40.50.720">
    <property type="entry name" value="NAD(P)-binding Rossmann-like Domain"/>
    <property type="match status" value="1"/>
</dbReference>
<dbReference type="PANTHER" id="PTHR42760">
    <property type="entry name" value="SHORT-CHAIN DEHYDROGENASES/REDUCTASES FAMILY MEMBER"/>
    <property type="match status" value="1"/>
</dbReference>
<dbReference type="InterPro" id="IPR036291">
    <property type="entry name" value="NAD(P)-bd_dom_sf"/>
</dbReference>
<evidence type="ECO:0000256" key="1">
    <source>
        <dbReference type="ARBA" id="ARBA00006484"/>
    </source>
</evidence>
<comment type="similarity">
    <text evidence="1 3">Belongs to the short-chain dehydrogenases/reductases (SDR) family.</text>
</comment>
<dbReference type="FunFam" id="3.40.50.720:FF:000084">
    <property type="entry name" value="Short-chain dehydrogenase reductase"/>
    <property type="match status" value="1"/>
</dbReference>
<evidence type="ECO:0000256" key="3">
    <source>
        <dbReference type="RuleBase" id="RU000363"/>
    </source>
</evidence>
<dbReference type="Pfam" id="PF00106">
    <property type="entry name" value="adh_short"/>
    <property type="match status" value="1"/>
</dbReference>
<reference evidence="5 6" key="1">
    <citation type="submission" date="2016-06" db="EMBL/GenBank/DDBJ databases">
        <authorList>
            <person name="Sutton G."/>
            <person name="Brinkac L."/>
            <person name="Sanka R."/>
            <person name="Adams M."/>
            <person name="Lau E."/>
            <person name="Garcia-Basteiro A."/>
            <person name="Lopez-Varela E."/>
            <person name="Palencia S."/>
        </authorList>
    </citation>
    <scope>NUCLEOTIDE SEQUENCE [LARGE SCALE GENOMIC DNA]</scope>
    <source>
        <strain evidence="5 6">1164983.0</strain>
    </source>
</reference>
<dbReference type="PRINTS" id="PR00081">
    <property type="entry name" value="GDHRDH"/>
</dbReference>
<name>A0A853MAQ9_9MYCO</name>
<dbReference type="InterPro" id="IPR020904">
    <property type="entry name" value="Sc_DH/Rdtase_CS"/>
</dbReference>
<dbReference type="RefSeq" id="WP_065050716.1">
    <property type="nucleotide sequence ID" value="NZ_LZKW01000001.1"/>
</dbReference>
<evidence type="ECO:0000259" key="4">
    <source>
        <dbReference type="SMART" id="SM00822"/>
    </source>
</evidence>